<dbReference type="STRING" id="317577.GCA_000419625_02975"/>
<keyword evidence="6" id="KW-1185">Reference proteome</keyword>
<accession>A0A221T1C4</accession>
<dbReference type="SUPFAM" id="SSF55729">
    <property type="entry name" value="Acyl-CoA N-acyltransferases (Nat)"/>
    <property type="match status" value="2"/>
</dbReference>
<dbReference type="PROSITE" id="PS51186">
    <property type="entry name" value="GNAT"/>
    <property type="match status" value="2"/>
</dbReference>
<keyword evidence="2" id="KW-0012">Acyltransferase</keyword>
<dbReference type="GO" id="GO:0016747">
    <property type="term" value="F:acyltransferase activity, transferring groups other than amino-acyl groups"/>
    <property type="evidence" value="ECO:0007669"/>
    <property type="project" value="InterPro"/>
</dbReference>
<proteinExistence type="predicted"/>
<gene>
    <name evidence="5" type="ORF">DFI_16215</name>
</gene>
<dbReference type="InterPro" id="IPR000182">
    <property type="entry name" value="GNAT_dom"/>
</dbReference>
<dbReference type="CDD" id="cd04301">
    <property type="entry name" value="NAT_SF"/>
    <property type="match status" value="2"/>
</dbReference>
<evidence type="ECO:0000259" key="4">
    <source>
        <dbReference type="PROSITE" id="PS51186"/>
    </source>
</evidence>
<evidence type="ECO:0000256" key="1">
    <source>
        <dbReference type="ARBA" id="ARBA00022679"/>
    </source>
</evidence>
<keyword evidence="5" id="KW-0614">Plasmid</keyword>
<dbReference type="Pfam" id="PF00583">
    <property type="entry name" value="Acetyltransf_1"/>
    <property type="match status" value="2"/>
</dbReference>
<feature type="domain" description="N-acetyltransferase" evidence="4">
    <location>
        <begin position="207"/>
        <end position="345"/>
    </location>
</feature>
<dbReference type="Proteomes" id="UP000259030">
    <property type="component" value="Plasmid pDFI1"/>
</dbReference>
<geneLocation type="plasmid" evidence="6">
    <name>pdfi1</name>
</geneLocation>
<dbReference type="InterPro" id="IPR050832">
    <property type="entry name" value="Bact_Acetyltransf"/>
</dbReference>
<dbReference type="KEGG" id="dfc:DFI_16215"/>
<dbReference type="EMBL" id="CP021082">
    <property type="protein sequence ID" value="ASN82703.1"/>
    <property type="molecule type" value="Genomic_DNA"/>
</dbReference>
<evidence type="ECO:0000313" key="6">
    <source>
        <dbReference type="Proteomes" id="UP000259030"/>
    </source>
</evidence>
<evidence type="ECO:0000313" key="5">
    <source>
        <dbReference type="EMBL" id="ASN82703.1"/>
    </source>
</evidence>
<sequence>MPSWPSSAYDRLPGTRGAGSGQAARRSGRRMQLTIRPYQPGDLSELRALHGVSQWSPTVDRAAVQQGDELGADTLQRVVAVDEGRLVGYGYVARSAWHPSGWFQSEVLVVPGRRRQGAGAALTQQCLALAQELGATSLTTWTNGRMPEFEAFASRRGFHAVQRFVTMTLQVSEADDALLARLVARASGEGVRLFSFAETGNTPEARRRLYELNRRLAPLLPGNGDEFPTFSEYEREILDAEWFWAEGQLIAATADRWIGLVGLGFYEDGRALQHEFTAVAPAMQGRGVAQALKAWSVQKAKEWGVSVVRTGNDASNAPIIAVNRRLGYDLVPGVVKLRRLVGRGS</sequence>
<dbReference type="InterPro" id="IPR016181">
    <property type="entry name" value="Acyl_CoA_acyltransferase"/>
</dbReference>
<organism evidence="5 6">
    <name type="scientific">Deinococcus ficus</name>
    <dbReference type="NCBI Taxonomy" id="317577"/>
    <lineage>
        <taxon>Bacteria</taxon>
        <taxon>Thermotogati</taxon>
        <taxon>Deinococcota</taxon>
        <taxon>Deinococci</taxon>
        <taxon>Deinococcales</taxon>
        <taxon>Deinococcaceae</taxon>
        <taxon>Deinococcus</taxon>
    </lineage>
</organism>
<feature type="domain" description="N-acetyltransferase" evidence="4">
    <location>
        <begin position="33"/>
        <end position="185"/>
    </location>
</feature>
<dbReference type="PANTHER" id="PTHR43877">
    <property type="entry name" value="AMINOALKYLPHOSPHONATE N-ACETYLTRANSFERASE-RELATED-RELATED"/>
    <property type="match status" value="1"/>
</dbReference>
<keyword evidence="1" id="KW-0808">Transferase</keyword>
<feature type="region of interest" description="Disordered" evidence="3">
    <location>
        <begin position="1"/>
        <end position="29"/>
    </location>
</feature>
<dbReference type="Gene3D" id="3.40.630.30">
    <property type="match status" value="1"/>
</dbReference>
<reference evidence="5 6" key="1">
    <citation type="submission" date="2017-05" db="EMBL/GenBank/DDBJ databases">
        <title>The complete genome sequence of Deinococcus ficus isolated from the rhizosphere of the Ficus religiosa L. in Taiwan.</title>
        <authorList>
            <person name="Wu K.-M."/>
            <person name="Liao T.-L."/>
            <person name="Liu Y.-M."/>
            <person name="Young C.-C."/>
            <person name="Tsai S.-F."/>
        </authorList>
    </citation>
    <scope>NUCLEOTIDE SEQUENCE [LARGE SCALE GENOMIC DNA]</scope>
    <source>
        <strain evidence="5 6">CC-FR2-10</strain>
        <plasmid evidence="6">pdfi1</plasmid>
    </source>
</reference>
<dbReference type="AlphaFoldDB" id="A0A221T1C4"/>
<evidence type="ECO:0000256" key="2">
    <source>
        <dbReference type="ARBA" id="ARBA00023315"/>
    </source>
</evidence>
<protein>
    <recommendedName>
        <fullName evidence="4">N-acetyltransferase domain-containing protein</fullName>
    </recommendedName>
</protein>
<evidence type="ECO:0000256" key="3">
    <source>
        <dbReference type="SAM" id="MobiDB-lite"/>
    </source>
</evidence>
<name>A0A221T1C4_9DEIO</name>